<feature type="transmembrane region" description="Helical" evidence="12">
    <location>
        <begin position="622"/>
        <end position="646"/>
    </location>
</feature>
<dbReference type="NCBIfam" id="TIGR01758">
    <property type="entry name" value="MDH_euk_cyt"/>
    <property type="match status" value="1"/>
</dbReference>
<sequence>MEDPETLRTNLLNSLAQIIVQKQSSLGGNNSSKAFLSLWHHSLMANKSSSVSTHVQSLQGTAPPPPPPPPHAPQAPTSVTWPTLIGPGIQRPPPQSYLIGASSAPSHSSEASLSLPPPTSWAVWLVGFLLQGVMLGPDQPVILHMLDIEPAAEALNGVKMELIDAAFPLLKGVVATTDAQEACKDVNIAIMVGGFPRKEGMERKDVMSKNVSIYKAQASALEKHAASDVKVLVVANPANTNALILKEYAPKIPEKNITCLTRLDHNRALGQISEKLNVHVGDVKNVIIWGNHSSTQYPDVNHANVTTSSEEKPVRELVANDQWLNTEFITTVQQRGAAIIKARKLSSALSAASSACDHIRDWVLGTPKGTWVSMGVYSDGSYGIQKGLIYSFPVTCEKGQWSIDSRLTSSRGGSWMQLQKSSLRRNQPPVLYKHLPSLDSTIERCIGDFGWAQFLQAFLVAFSWFFDAQQTFITVFTDAVPTWHCTLLTEQPNSCNSASNICQLPQNAWAWDRAKHTSIISEWNLECSSSLITGLPASAFFIGCSIGGLALATLADTSLGRKNMLFLSCLMMSLSTFLTAFSTNIWIYSVLQFITGFARATIGTSALVLSTELVGRRWRGQVGVMGFFCFTLGFLSLPAIAYALRAHSWRTLYFWTSIPTLLYSIMVHFLVCESPRWLFVRGRKEDAIETLKCIAPVNSTTIKAPLTSSFISSLSFEQETWKVDLYSAIDALVKRKWAFRRLSAVMAIGYGIGMVYYGMPLALGSLEFNLYLSVTLNALSELPASLITFFFIDKMNRKTSVLVFTSLSGVCSIMSVLKGIHPIWTRLQIGFELVSFFSACLAFGVLLIFTIELFPTCVRNSALSIVRQAVVLGGVFSPMLAASGRANGGFLSYGVFGVVIGVCGWFVVCLPETRGRGICDTMDEEEFKVTNIACNAVGDHV</sequence>
<evidence type="ECO:0000256" key="10">
    <source>
        <dbReference type="ARBA" id="ARBA00048313"/>
    </source>
</evidence>
<keyword evidence="6 12" id="KW-1133">Transmembrane helix</keyword>
<dbReference type="Proteomes" id="UP000290289">
    <property type="component" value="Chromosome 10"/>
</dbReference>
<feature type="transmembrane region" description="Helical" evidence="12">
    <location>
        <begin position="890"/>
        <end position="908"/>
    </location>
</feature>
<comment type="subcellular location">
    <subcellularLocation>
        <location evidence="1">Membrane</location>
        <topology evidence="1">Multi-pass membrane protein</topology>
    </subcellularLocation>
</comment>
<dbReference type="SUPFAM" id="SSF51735">
    <property type="entry name" value="NAD(P)-binding Rossmann-fold domains"/>
    <property type="match status" value="1"/>
</dbReference>
<dbReference type="InterPro" id="IPR011274">
    <property type="entry name" value="Malate_DH_NAD-dep_euk"/>
</dbReference>
<keyword evidence="7" id="KW-0560">Oxidoreductase</keyword>
<dbReference type="InterPro" id="IPR022383">
    <property type="entry name" value="Lactate/malate_DH_C"/>
</dbReference>
<evidence type="ECO:0000313" key="14">
    <source>
        <dbReference type="EMBL" id="RXH86688.1"/>
    </source>
</evidence>
<dbReference type="GO" id="GO:0016020">
    <property type="term" value="C:membrane"/>
    <property type="evidence" value="ECO:0007669"/>
    <property type="project" value="UniProtKB-SubCell"/>
</dbReference>
<dbReference type="EMBL" id="RDQH01000336">
    <property type="protein sequence ID" value="RXH86688.1"/>
    <property type="molecule type" value="Genomic_DNA"/>
</dbReference>
<evidence type="ECO:0000256" key="7">
    <source>
        <dbReference type="ARBA" id="ARBA00023002"/>
    </source>
</evidence>
<dbReference type="InterPro" id="IPR001252">
    <property type="entry name" value="Malate_DH_AS"/>
</dbReference>
<dbReference type="CDD" id="cd17378">
    <property type="entry name" value="MFS_OCT_plant"/>
    <property type="match status" value="1"/>
</dbReference>
<dbReference type="GO" id="GO:0030060">
    <property type="term" value="F:L-malate dehydrogenase (NAD+) activity"/>
    <property type="evidence" value="ECO:0007669"/>
    <property type="project" value="UniProtKB-EC"/>
</dbReference>
<dbReference type="Gene3D" id="1.20.1250.20">
    <property type="entry name" value="MFS general substrate transporter like domains"/>
    <property type="match status" value="1"/>
</dbReference>
<keyword evidence="8" id="KW-0520">NAD</keyword>
<dbReference type="Pfam" id="PF00083">
    <property type="entry name" value="Sugar_tr"/>
    <property type="match status" value="1"/>
</dbReference>
<dbReference type="AlphaFoldDB" id="A0A498ITE3"/>
<name>A0A498ITE3_MALDO</name>
<gene>
    <name evidence="14" type="ORF">DVH24_021961</name>
</gene>
<evidence type="ECO:0000256" key="4">
    <source>
        <dbReference type="ARBA" id="ARBA00022532"/>
    </source>
</evidence>
<dbReference type="InterPro" id="IPR010945">
    <property type="entry name" value="Malate_DH_type2"/>
</dbReference>
<dbReference type="InterPro" id="IPR036291">
    <property type="entry name" value="NAD(P)-bd_dom_sf"/>
</dbReference>
<protein>
    <recommendedName>
        <fullName evidence="3">malate dehydrogenase</fullName>
        <ecNumber evidence="3">1.1.1.37</ecNumber>
    </recommendedName>
</protein>
<feature type="domain" description="Major facilitator superfamily (MFS) profile" evidence="13">
    <location>
        <begin position="456"/>
        <end position="912"/>
    </location>
</feature>
<feature type="transmembrane region" description="Helical" evidence="12">
    <location>
        <begin position="865"/>
        <end position="884"/>
    </location>
</feature>
<keyword evidence="9 12" id="KW-0472">Membrane</keyword>
<evidence type="ECO:0000256" key="8">
    <source>
        <dbReference type="ARBA" id="ARBA00023027"/>
    </source>
</evidence>
<dbReference type="NCBIfam" id="TIGR01759">
    <property type="entry name" value="MalateDH-SF1"/>
    <property type="match status" value="1"/>
</dbReference>
<evidence type="ECO:0000256" key="12">
    <source>
        <dbReference type="SAM" id="Phobius"/>
    </source>
</evidence>
<keyword evidence="5 12" id="KW-0812">Transmembrane</keyword>
<keyword evidence="15" id="KW-1185">Reference proteome</keyword>
<feature type="transmembrane region" description="Helical" evidence="12">
    <location>
        <begin position="652"/>
        <end position="671"/>
    </location>
</feature>
<dbReference type="Pfam" id="PF00056">
    <property type="entry name" value="Ldh_1_N"/>
    <property type="match status" value="1"/>
</dbReference>
<dbReference type="STRING" id="3750.A0A498ITE3"/>
<dbReference type="NCBIfam" id="NF003916">
    <property type="entry name" value="PRK05442.1"/>
    <property type="match status" value="1"/>
</dbReference>
<evidence type="ECO:0000256" key="9">
    <source>
        <dbReference type="ARBA" id="ARBA00023136"/>
    </source>
</evidence>
<dbReference type="FunFam" id="3.90.110.10:FF:000002">
    <property type="entry name" value="Malate dehydrogenase"/>
    <property type="match status" value="1"/>
</dbReference>
<dbReference type="PROSITE" id="PS50850">
    <property type="entry name" value="MFS"/>
    <property type="match status" value="1"/>
</dbReference>
<feature type="region of interest" description="Disordered" evidence="11">
    <location>
        <begin position="50"/>
        <end position="80"/>
    </location>
</feature>
<keyword evidence="4" id="KW-0816">Tricarboxylic acid cycle</keyword>
<dbReference type="Gene3D" id="3.90.110.10">
    <property type="entry name" value="Lactate dehydrogenase/glycoside hydrolase, family 4, C-terminal"/>
    <property type="match status" value="1"/>
</dbReference>
<comment type="catalytic activity">
    <reaction evidence="10">
        <text>(S)-malate + NAD(+) = oxaloacetate + NADH + H(+)</text>
        <dbReference type="Rhea" id="RHEA:21432"/>
        <dbReference type="ChEBI" id="CHEBI:15378"/>
        <dbReference type="ChEBI" id="CHEBI:15589"/>
        <dbReference type="ChEBI" id="CHEBI:16452"/>
        <dbReference type="ChEBI" id="CHEBI:57540"/>
        <dbReference type="ChEBI" id="CHEBI:57945"/>
        <dbReference type="EC" id="1.1.1.37"/>
    </reaction>
</comment>
<evidence type="ECO:0000256" key="6">
    <source>
        <dbReference type="ARBA" id="ARBA00022989"/>
    </source>
</evidence>
<dbReference type="PROSITE" id="PS00068">
    <property type="entry name" value="MDH"/>
    <property type="match status" value="1"/>
</dbReference>
<feature type="compositionally biased region" description="Polar residues" evidence="11">
    <location>
        <begin position="50"/>
        <end position="60"/>
    </location>
</feature>
<comment type="similarity">
    <text evidence="2">Belongs to the LDH/MDH superfamily. MDH type 2 family.</text>
</comment>
<dbReference type="InterPro" id="IPR001236">
    <property type="entry name" value="Lactate/malate_DH_N"/>
</dbReference>
<evidence type="ECO:0000256" key="2">
    <source>
        <dbReference type="ARBA" id="ARBA00009613"/>
    </source>
</evidence>
<proteinExistence type="inferred from homology"/>
<dbReference type="PANTHER" id="PTHR23382">
    <property type="entry name" value="MALATE DEHYDROGENASE"/>
    <property type="match status" value="1"/>
</dbReference>
<evidence type="ECO:0000256" key="3">
    <source>
        <dbReference type="ARBA" id="ARBA00012995"/>
    </source>
</evidence>
<feature type="transmembrane region" description="Helical" evidence="12">
    <location>
        <begin position="771"/>
        <end position="792"/>
    </location>
</feature>
<feature type="transmembrane region" description="Helical" evidence="12">
    <location>
        <begin position="742"/>
        <end position="759"/>
    </location>
</feature>
<evidence type="ECO:0000259" key="13">
    <source>
        <dbReference type="PROSITE" id="PS50850"/>
    </source>
</evidence>
<dbReference type="FunFam" id="3.40.50.720:FF:000010">
    <property type="entry name" value="Malate dehydrogenase"/>
    <property type="match status" value="1"/>
</dbReference>
<feature type="compositionally biased region" description="Pro residues" evidence="11">
    <location>
        <begin position="62"/>
        <end position="73"/>
    </location>
</feature>
<dbReference type="EC" id="1.1.1.37" evidence="3"/>
<evidence type="ECO:0000256" key="5">
    <source>
        <dbReference type="ARBA" id="ARBA00022692"/>
    </source>
</evidence>
<dbReference type="GO" id="GO:0006099">
    <property type="term" value="P:tricarboxylic acid cycle"/>
    <property type="evidence" value="ECO:0007669"/>
    <property type="project" value="UniProtKB-KW"/>
</dbReference>
<accession>A0A498ITE3</accession>
<dbReference type="InterPro" id="IPR020846">
    <property type="entry name" value="MFS_dom"/>
</dbReference>
<comment type="caution">
    <text evidence="14">The sequence shown here is derived from an EMBL/GenBank/DDBJ whole genome shotgun (WGS) entry which is preliminary data.</text>
</comment>
<dbReference type="GO" id="GO:0022857">
    <property type="term" value="F:transmembrane transporter activity"/>
    <property type="evidence" value="ECO:0007669"/>
    <property type="project" value="InterPro"/>
</dbReference>
<dbReference type="SUPFAM" id="SSF56327">
    <property type="entry name" value="LDH C-terminal domain-like"/>
    <property type="match status" value="1"/>
</dbReference>
<dbReference type="InterPro" id="IPR005828">
    <property type="entry name" value="MFS_sugar_transport-like"/>
</dbReference>
<feature type="transmembrane region" description="Helical" evidence="12">
    <location>
        <begin position="829"/>
        <end position="853"/>
    </location>
</feature>
<dbReference type="InterPro" id="IPR015955">
    <property type="entry name" value="Lactate_DH/Glyco_Ohase_4_C"/>
</dbReference>
<dbReference type="InterPro" id="IPR036259">
    <property type="entry name" value="MFS_trans_sf"/>
</dbReference>
<dbReference type="Gene3D" id="3.40.50.720">
    <property type="entry name" value="NAD(P)-binding Rossmann-like Domain"/>
    <property type="match status" value="1"/>
</dbReference>
<dbReference type="Pfam" id="PF02866">
    <property type="entry name" value="Ldh_1_C"/>
    <property type="match status" value="1"/>
</dbReference>
<feature type="transmembrane region" description="Helical" evidence="12">
    <location>
        <begin position="564"/>
        <end position="587"/>
    </location>
</feature>
<evidence type="ECO:0000313" key="15">
    <source>
        <dbReference type="Proteomes" id="UP000290289"/>
    </source>
</evidence>
<organism evidence="14 15">
    <name type="scientific">Malus domestica</name>
    <name type="common">Apple</name>
    <name type="synonym">Pyrus malus</name>
    <dbReference type="NCBI Taxonomy" id="3750"/>
    <lineage>
        <taxon>Eukaryota</taxon>
        <taxon>Viridiplantae</taxon>
        <taxon>Streptophyta</taxon>
        <taxon>Embryophyta</taxon>
        <taxon>Tracheophyta</taxon>
        <taxon>Spermatophyta</taxon>
        <taxon>Magnoliopsida</taxon>
        <taxon>eudicotyledons</taxon>
        <taxon>Gunneridae</taxon>
        <taxon>Pentapetalae</taxon>
        <taxon>rosids</taxon>
        <taxon>fabids</taxon>
        <taxon>Rosales</taxon>
        <taxon>Rosaceae</taxon>
        <taxon>Amygdaloideae</taxon>
        <taxon>Maleae</taxon>
        <taxon>Malus</taxon>
    </lineage>
</organism>
<evidence type="ECO:0000256" key="11">
    <source>
        <dbReference type="SAM" id="MobiDB-lite"/>
    </source>
</evidence>
<feature type="transmembrane region" description="Helical" evidence="12">
    <location>
        <begin position="593"/>
        <end position="610"/>
    </location>
</feature>
<feature type="transmembrane region" description="Helical" evidence="12">
    <location>
        <begin position="799"/>
        <end position="817"/>
    </location>
</feature>
<dbReference type="SUPFAM" id="SSF103473">
    <property type="entry name" value="MFS general substrate transporter"/>
    <property type="match status" value="1"/>
</dbReference>
<evidence type="ECO:0000256" key="1">
    <source>
        <dbReference type="ARBA" id="ARBA00004141"/>
    </source>
</evidence>
<reference evidence="14 15" key="1">
    <citation type="submission" date="2018-10" db="EMBL/GenBank/DDBJ databases">
        <title>A high-quality apple genome assembly.</title>
        <authorList>
            <person name="Hu J."/>
        </authorList>
    </citation>
    <scope>NUCLEOTIDE SEQUENCE [LARGE SCALE GENOMIC DNA]</scope>
    <source>
        <strain evidence="15">cv. HFTH1</strain>
        <tissue evidence="14">Young leaf</tissue>
    </source>
</reference>
<dbReference type="CDD" id="cd01336">
    <property type="entry name" value="MDH_cytoplasmic_cytosolic"/>
    <property type="match status" value="1"/>
</dbReference>
<feature type="transmembrane region" description="Helical" evidence="12">
    <location>
        <begin position="531"/>
        <end position="552"/>
    </location>
</feature>
<dbReference type="GO" id="GO:0006108">
    <property type="term" value="P:malate metabolic process"/>
    <property type="evidence" value="ECO:0007669"/>
    <property type="project" value="InterPro"/>
</dbReference>